<dbReference type="AlphaFoldDB" id="A0AAV2KYB7"/>
<reference evidence="2 3" key="1">
    <citation type="submission" date="2024-04" db="EMBL/GenBank/DDBJ databases">
        <authorList>
            <person name="Waldvogel A.-M."/>
            <person name="Schoenle A."/>
        </authorList>
    </citation>
    <scope>NUCLEOTIDE SEQUENCE [LARGE SCALE GENOMIC DNA]</scope>
</reference>
<evidence type="ECO:0000313" key="3">
    <source>
        <dbReference type="Proteomes" id="UP001497482"/>
    </source>
</evidence>
<name>A0AAV2KYB7_KNICA</name>
<gene>
    <name evidence="2" type="ORF">KC01_LOCUS21415</name>
</gene>
<keyword evidence="3" id="KW-1185">Reference proteome</keyword>
<evidence type="ECO:0000313" key="2">
    <source>
        <dbReference type="EMBL" id="CAL1592122.1"/>
    </source>
</evidence>
<dbReference type="EMBL" id="OZ035824">
    <property type="protein sequence ID" value="CAL1592122.1"/>
    <property type="molecule type" value="Genomic_DNA"/>
</dbReference>
<protein>
    <submittedName>
        <fullName evidence="2">Uncharacterized protein</fullName>
    </submittedName>
</protein>
<proteinExistence type="predicted"/>
<evidence type="ECO:0000256" key="1">
    <source>
        <dbReference type="SAM" id="MobiDB-lite"/>
    </source>
</evidence>
<feature type="region of interest" description="Disordered" evidence="1">
    <location>
        <begin position="78"/>
        <end position="97"/>
    </location>
</feature>
<sequence>MPPLYLAFHRHHHGAPAPLPTQCVSCGQSNRAQHTTAVRSLRVEVRQPPQREASVSACSFQTGHKSCLIQASTDTLSLPPVQQHATPPSSALLRRPV</sequence>
<organism evidence="2 3">
    <name type="scientific">Knipowitschia caucasica</name>
    <name type="common">Caucasian dwarf goby</name>
    <name type="synonym">Pomatoschistus caucasicus</name>
    <dbReference type="NCBI Taxonomy" id="637954"/>
    <lineage>
        <taxon>Eukaryota</taxon>
        <taxon>Metazoa</taxon>
        <taxon>Chordata</taxon>
        <taxon>Craniata</taxon>
        <taxon>Vertebrata</taxon>
        <taxon>Euteleostomi</taxon>
        <taxon>Actinopterygii</taxon>
        <taxon>Neopterygii</taxon>
        <taxon>Teleostei</taxon>
        <taxon>Neoteleostei</taxon>
        <taxon>Acanthomorphata</taxon>
        <taxon>Gobiaria</taxon>
        <taxon>Gobiiformes</taxon>
        <taxon>Gobioidei</taxon>
        <taxon>Gobiidae</taxon>
        <taxon>Gobiinae</taxon>
        <taxon>Knipowitschia</taxon>
    </lineage>
</organism>
<dbReference type="Proteomes" id="UP001497482">
    <property type="component" value="Chromosome 2"/>
</dbReference>
<accession>A0AAV2KYB7</accession>